<keyword evidence="2" id="KW-1185">Reference proteome</keyword>
<accession>F4WSB5</accession>
<gene>
    <name evidence="1" type="ORF">G5I_08734</name>
</gene>
<dbReference type="EMBL" id="GL888312">
    <property type="protein sequence ID" value="EGI62906.1"/>
    <property type="molecule type" value="Genomic_DNA"/>
</dbReference>
<dbReference type="InterPro" id="IPR052709">
    <property type="entry name" value="Transposase-MT_Hybrid"/>
</dbReference>
<dbReference type="STRING" id="103372.F4WSB5"/>
<reference evidence="1" key="1">
    <citation type="submission" date="2011-02" db="EMBL/GenBank/DDBJ databases">
        <title>The genome of the leaf-cutting ant Acromyrmex echinatior suggests key adaptations to social evolution and fungus farming.</title>
        <authorList>
            <person name="Nygaard S."/>
            <person name="Zhang G."/>
        </authorList>
    </citation>
    <scope>NUCLEOTIDE SEQUENCE</scope>
</reference>
<dbReference type="GO" id="GO:0003676">
    <property type="term" value="F:nucleic acid binding"/>
    <property type="evidence" value="ECO:0007669"/>
    <property type="project" value="InterPro"/>
</dbReference>
<evidence type="ECO:0000313" key="2">
    <source>
        <dbReference type="Proteomes" id="UP000007755"/>
    </source>
</evidence>
<dbReference type="InParanoid" id="F4WSB5"/>
<dbReference type="Gene3D" id="3.30.420.10">
    <property type="entry name" value="Ribonuclease H-like superfamily/Ribonuclease H"/>
    <property type="match status" value="1"/>
</dbReference>
<name>F4WSB5_ACREC</name>
<dbReference type="AlphaFoldDB" id="F4WSB5"/>
<protein>
    <submittedName>
        <fullName evidence="1">Mariner Mos1 transposase</fullName>
    </submittedName>
</protein>
<dbReference type="PANTHER" id="PTHR46060:SF1">
    <property type="entry name" value="MARINER MOS1 TRANSPOSASE-LIKE PROTEIN"/>
    <property type="match status" value="1"/>
</dbReference>
<organism evidence="2">
    <name type="scientific">Acromyrmex echinatior</name>
    <name type="common">Panamanian leafcutter ant</name>
    <name type="synonym">Acromyrmex octospinosus echinatior</name>
    <dbReference type="NCBI Taxonomy" id="103372"/>
    <lineage>
        <taxon>Eukaryota</taxon>
        <taxon>Metazoa</taxon>
        <taxon>Ecdysozoa</taxon>
        <taxon>Arthropoda</taxon>
        <taxon>Hexapoda</taxon>
        <taxon>Insecta</taxon>
        <taxon>Pterygota</taxon>
        <taxon>Neoptera</taxon>
        <taxon>Endopterygota</taxon>
        <taxon>Hymenoptera</taxon>
        <taxon>Apocrita</taxon>
        <taxon>Aculeata</taxon>
        <taxon>Formicoidea</taxon>
        <taxon>Formicidae</taxon>
        <taxon>Myrmicinae</taxon>
        <taxon>Acromyrmex</taxon>
    </lineage>
</organism>
<dbReference type="Proteomes" id="UP000007755">
    <property type="component" value="Unassembled WGS sequence"/>
</dbReference>
<dbReference type="PANTHER" id="PTHR46060">
    <property type="entry name" value="MARINER MOS1 TRANSPOSASE-LIKE PROTEIN"/>
    <property type="match status" value="1"/>
</dbReference>
<evidence type="ECO:0000313" key="1">
    <source>
        <dbReference type="EMBL" id="EGI62906.1"/>
    </source>
</evidence>
<feature type="non-terminal residue" evidence="1">
    <location>
        <position position="89"/>
    </location>
</feature>
<sequence>MRLSQGKTRHYYSRYDKIILLHDNARSHIAASVKTYMETLNWEVLPHPPYSTDIAPSDYHLFRSMAHSLSEQHFTSYEDIKNWINNWIA</sequence>
<dbReference type="InterPro" id="IPR036397">
    <property type="entry name" value="RNaseH_sf"/>
</dbReference>
<proteinExistence type="predicted"/>